<dbReference type="InterPro" id="IPR011050">
    <property type="entry name" value="Pectin_lyase_fold/virulence"/>
</dbReference>
<comment type="caution">
    <text evidence="1">The sequence shown here is derived from an EMBL/GenBank/DDBJ whole genome shotgun (WGS) entry which is preliminary data.</text>
</comment>
<evidence type="ECO:0000313" key="1">
    <source>
        <dbReference type="EMBL" id="MDB1124943.1"/>
    </source>
</evidence>
<proteinExistence type="predicted"/>
<dbReference type="RefSeq" id="WP_272138194.1">
    <property type="nucleotide sequence ID" value="NZ_JAQLOI010000003.1"/>
</dbReference>
<dbReference type="SUPFAM" id="SSF51126">
    <property type="entry name" value="Pectin lyase-like"/>
    <property type="match status" value="1"/>
</dbReference>
<dbReference type="EMBL" id="JAQLOI010000003">
    <property type="protein sequence ID" value="MDB1124943.1"/>
    <property type="molecule type" value="Genomic_DNA"/>
</dbReference>
<evidence type="ECO:0000313" key="2">
    <source>
        <dbReference type="Proteomes" id="UP001210678"/>
    </source>
</evidence>
<protein>
    <recommendedName>
        <fullName evidence="3">Right handed beta helix domain-containing protein</fullName>
    </recommendedName>
</protein>
<evidence type="ECO:0008006" key="3">
    <source>
        <dbReference type="Google" id="ProtNLM"/>
    </source>
</evidence>
<gene>
    <name evidence="1" type="ORF">PGX00_15400</name>
</gene>
<reference evidence="1 2" key="1">
    <citation type="submission" date="2023-01" db="EMBL/GenBank/DDBJ databases">
        <title>Vibrio sp. KJ40-1 sp.nov, isolated from marine algae.</title>
        <authorList>
            <person name="Butt M."/>
            <person name="Kim J.M.J."/>
            <person name="Jeon C.O.C."/>
        </authorList>
    </citation>
    <scope>NUCLEOTIDE SEQUENCE [LARGE SCALE GENOMIC DNA]</scope>
    <source>
        <strain evidence="1 2">KJ40-1</strain>
    </source>
</reference>
<dbReference type="InterPro" id="IPR012334">
    <property type="entry name" value="Pectin_lyas_fold"/>
</dbReference>
<keyword evidence="2" id="KW-1185">Reference proteome</keyword>
<organism evidence="1 2">
    <name type="scientific">Vibrio algarum</name>
    <dbReference type="NCBI Taxonomy" id="3020714"/>
    <lineage>
        <taxon>Bacteria</taxon>
        <taxon>Pseudomonadati</taxon>
        <taxon>Pseudomonadota</taxon>
        <taxon>Gammaproteobacteria</taxon>
        <taxon>Vibrionales</taxon>
        <taxon>Vibrionaceae</taxon>
        <taxon>Vibrio</taxon>
    </lineage>
</organism>
<dbReference type="Proteomes" id="UP001210678">
    <property type="component" value="Unassembled WGS sequence"/>
</dbReference>
<accession>A0ABT4YTP1</accession>
<name>A0ABT4YTP1_9VIBR</name>
<dbReference type="Gene3D" id="2.160.20.10">
    <property type="entry name" value="Single-stranded right-handed beta-helix, Pectin lyase-like"/>
    <property type="match status" value="1"/>
</dbReference>
<sequence length="340" mass="37513">MSRIMFICFFIFHIPSYSQSLIENEIVVDGLTVYSFKEAEKHIVDGSTVYLGPGIYTNGLEIKHNNVVLSGGKETHFVNAAIEGKAAIITSGDNITIENIECSEIRVSSNNGSCIRHEGENLTVVGVYFHDSQQGILEASNDGRLVIQHSRFERLGFKGRAHGIYTNGAELLVEDSTFSSTVSQGHSIKSRSKKNTIRNTLISSGNGDDSRLIDIPNGGVLIIENSILHQSKTTKNRQVIGFGLEKLETGRQNSVTVEDSLIIMEREKGNEFIGLPKNDNKNVPLDMNVKNNVLVGKHIDSKSWTSRNSYFESRFNAGLKEDVLPSVSALPKLMDLLSIK</sequence>